<reference evidence="2 3" key="1">
    <citation type="journal article" date="2019" name="Commun. Biol.">
        <title>The bagworm genome reveals a unique fibroin gene that provides high tensile strength.</title>
        <authorList>
            <person name="Kono N."/>
            <person name="Nakamura H."/>
            <person name="Ohtoshi R."/>
            <person name="Tomita M."/>
            <person name="Numata K."/>
            <person name="Arakawa K."/>
        </authorList>
    </citation>
    <scope>NUCLEOTIDE SEQUENCE [LARGE SCALE GENOMIC DNA]</scope>
</reference>
<organism evidence="2 3">
    <name type="scientific">Eumeta variegata</name>
    <name type="common">Bagworm moth</name>
    <name type="synonym">Eumeta japonica</name>
    <dbReference type="NCBI Taxonomy" id="151549"/>
    <lineage>
        <taxon>Eukaryota</taxon>
        <taxon>Metazoa</taxon>
        <taxon>Ecdysozoa</taxon>
        <taxon>Arthropoda</taxon>
        <taxon>Hexapoda</taxon>
        <taxon>Insecta</taxon>
        <taxon>Pterygota</taxon>
        <taxon>Neoptera</taxon>
        <taxon>Endopterygota</taxon>
        <taxon>Lepidoptera</taxon>
        <taxon>Glossata</taxon>
        <taxon>Ditrysia</taxon>
        <taxon>Tineoidea</taxon>
        <taxon>Psychidae</taxon>
        <taxon>Oiketicinae</taxon>
        <taxon>Eumeta</taxon>
    </lineage>
</organism>
<proteinExistence type="predicted"/>
<evidence type="ECO:0000256" key="1">
    <source>
        <dbReference type="SAM" id="MobiDB-lite"/>
    </source>
</evidence>
<protein>
    <submittedName>
        <fullName evidence="2">Uncharacterized protein</fullName>
    </submittedName>
</protein>
<dbReference type="EMBL" id="BGZK01000198">
    <property type="protein sequence ID" value="GBP27717.1"/>
    <property type="molecule type" value="Genomic_DNA"/>
</dbReference>
<accession>A0A4C1UNU9</accession>
<gene>
    <name evidence="2" type="ORF">EVAR_82765_1</name>
</gene>
<feature type="region of interest" description="Disordered" evidence="1">
    <location>
        <begin position="103"/>
        <end position="137"/>
    </location>
</feature>
<dbReference type="Proteomes" id="UP000299102">
    <property type="component" value="Unassembled WGS sequence"/>
</dbReference>
<name>A0A4C1UNU9_EUMVA</name>
<comment type="caution">
    <text evidence="2">The sequence shown here is derived from an EMBL/GenBank/DDBJ whole genome shotgun (WGS) entry which is preliminary data.</text>
</comment>
<feature type="compositionally biased region" description="Low complexity" evidence="1">
    <location>
        <begin position="120"/>
        <end position="137"/>
    </location>
</feature>
<dbReference type="AlphaFoldDB" id="A0A4C1UNU9"/>
<evidence type="ECO:0000313" key="3">
    <source>
        <dbReference type="Proteomes" id="UP000299102"/>
    </source>
</evidence>
<keyword evidence="3" id="KW-1185">Reference proteome</keyword>
<evidence type="ECO:0000313" key="2">
    <source>
        <dbReference type="EMBL" id="GBP27717.1"/>
    </source>
</evidence>
<sequence>MRTLPGTDAGHPLAAPTRPIPQLGVQRLLSPFRNRIWDMSRGKYFIGCRFNERRGLSPPIRLTGSMSYVHRVLLCFYDIVVQDPDDSEFVYGSNDLKYYALRTGPQLNTDREPHQANVESQDSSSSMPAPGSSLPTM</sequence>